<dbReference type="Gene3D" id="3.40.720.10">
    <property type="entry name" value="Alkaline Phosphatase, subunit A"/>
    <property type="match status" value="1"/>
</dbReference>
<dbReference type="PROSITE" id="PS00781">
    <property type="entry name" value="PEPCASE_1"/>
    <property type="match status" value="1"/>
</dbReference>
<dbReference type="Gene3D" id="3.30.70.360">
    <property type="match status" value="1"/>
</dbReference>
<dbReference type="HOGENOM" id="CLU_237912_0_0_1"/>
<evidence type="ECO:0000256" key="20">
    <source>
        <dbReference type="ARBA" id="ARBA00022985"/>
    </source>
</evidence>
<evidence type="ECO:0000256" key="2">
    <source>
        <dbReference type="ARBA" id="ARBA00004429"/>
    </source>
</evidence>
<dbReference type="CDD" id="cd16017">
    <property type="entry name" value="LptA"/>
    <property type="match status" value="1"/>
</dbReference>
<keyword evidence="17" id="KW-0378">Hydrolase</keyword>
<feature type="transmembrane region" description="Helical" evidence="29">
    <location>
        <begin position="1250"/>
        <end position="1271"/>
    </location>
</feature>
<evidence type="ECO:0000256" key="12">
    <source>
        <dbReference type="ARBA" id="ARBA00022571"/>
    </source>
</evidence>
<keyword evidence="14" id="KW-0808">Transferase</keyword>
<evidence type="ECO:0000256" key="25">
    <source>
        <dbReference type="ARBA" id="ARBA00023300"/>
    </source>
</evidence>
<evidence type="ECO:0000256" key="27">
    <source>
        <dbReference type="PROSITE-ProRule" id="PRU10111"/>
    </source>
</evidence>
<dbReference type="GO" id="GO:0016787">
    <property type="term" value="F:hydrolase activity"/>
    <property type="evidence" value="ECO:0007669"/>
    <property type="project" value="UniProtKB-KW"/>
</dbReference>
<keyword evidence="15 29" id="KW-0812">Transmembrane</keyword>
<dbReference type="InterPro" id="IPR002933">
    <property type="entry name" value="Peptidase_M20"/>
</dbReference>
<comment type="pathway">
    <text evidence="4">Bacterial outer membrane biogenesis; LPS core biosynthesis.</text>
</comment>
<evidence type="ECO:0000256" key="16">
    <source>
        <dbReference type="ARBA" id="ARBA00022723"/>
    </source>
</evidence>
<dbReference type="GO" id="GO:0015977">
    <property type="term" value="P:carbon fixation"/>
    <property type="evidence" value="ECO:0007669"/>
    <property type="project" value="UniProtKB-KW"/>
</dbReference>
<evidence type="ECO:0000256" key="13">
    <source>
        <dbReference type="ARBA" id="ARBA00022605"/>
    </source>
</evidence>
<dbReference type="PRINTS" id="PR00150">
    <property type="entry name" value="PEPCARBXLASE"/>
</dbReference>
<dbReference type="InterPro" id="IPR021135">
    <property type="entry name" value="PEP_COase"/>
</dbReference>
<keyword evidence="21 29" id="KW-1133">Transmembrane helix</keyword>
<dbReference type="GO" id="GO:0006099">
    <property type="term" value="P:tricarboxylic acid cycle"/>
    <property type="evidence" value="ECO:0007669"/>
    <property type="project" value="InterPro"/>
</dbReference>
<dbReference type="SUPFAM" id="SSF53649">
    <property type="entry name" value="Alkaline phosphatase-like"/>
    <property type="match status" value="1"/>
</dbReference>
<dbReference type="FunFam" id="3.40.720.10:FF:000016">
    <property type="entry name" value="Phosphoethanolamine transferase CptA"/>
    <property type="match status" value="1"/>
</dbReference>
<dbReference type="NCBIfam" id="NF003474">
    <property type="entry name" value="PRK05111.1"/>
    <property type="match status" value="1"/>
</dbReference>
<dbReference type="InterPro" id="IPR022805">
    <property type="entry name" value="PEP_COase_bac/pln-type"/>
</dbReference>
<dbReference type="EMBL" id="ANFO01000250">
    <property type="protein sequence ID" value="KGQ11050.1"/>
    <property type="molecule type" value="Genomic_DNA"/>
</dbReference>
<feature type="domain" description="Sulfatase N-terminal" evidence="30">
    <location>
        <begin position="1469"/>
        <end position="1760"/>
    </location>
</feature>
<dbReference type="Pfam" id="PF00311">
    <property type="entry name" value="PEPcase"/>
    <property type="match status" value="1"/>
</dbReference>
<dbReference type="GO" id="GO:0006526">
    <property type="term" value="P:L-arginine biosynthetic process"/>
    <property type="evidence" value="ECO:0007669"/>
    <property type="project" value="UniProtKB-KW"/>
</dbReference>
<dbReference type="InterPro" id="IPR036264">
    <property type="entry name" value="Bact_exopeptidase_dim_dom"/>
</dbReference>
<keyword evidence="9" id="KW-0963">Cytoplasm</keyword>
<dbReference type="PANTHER" id="PTHR30523">
    <property type="entry name" value="PHOSPHOENOLPYRUVATE CARBOXYLASE"/>
    <property type="match status" value="1"/>
</dbReference>
<dbReference type="NCBIfam" id="TIGR01892">
    <property type="entry name" value="AcOrn-deacetyl"/>
    <property type="match status" value="1"/>
</dbReference>
<feature type="active site" evidence="28">
    <location>
        <position position="892"/>
    </location>
</feature>
<evidence type="ECO:0000256" key="19">
    <source>
        <dbReference type="ARBA" id="ARBA00022842"/>
    </source>
</evidence>
<keyword evidence="11" id="KW-0997">Cell inner membrane</keyword>
<comment type="caution">
    <text evidence="32">The sequence shown here is derived from an EMBL/GenBank/DDBJ whole genome shotgun (WGS) entry which is preliminary data.</text>
</comment>
<dbReference type="PANTHER" id="PTHR30523:SF6">
    <property type="entry name" value="PHOSPHOENOLPYRUVATE CARBOXYLASE"/>
    <property type="match status" value="1"/>
</dbReference>
<evidence type="ECO:0000256" key="4">
    <source>
        <dbReference type="ARBA" id="ARBA00004713"/>
    </source>
</evidence>
<feature type="domain" description="Peptidase M20 dimerisation" evidence="31">
    <location>
        <begin position="176"/>
        <end position="284"/>
    </location>
</feature>
<dbReference type="GO" id="GO:0016740">
    <property type="term" value="F:transferase activity"/>
    <property type="evidence" value="ECO:0007669"/>
    <property type="project" value="UniProtKB-KW"/>
</dbReference>
<dbReference type="SUPFAM" id="SSF51621">
    <property type="entry name" value="Phosphoenolpyruvate/pyruvate domain"/>
    <property type="match status" value="1"/>
</dbReference>
<evidence type="ECO:0000256" key="28">
    <source>
        <dbReference type="PROSITE-ProRule" id="PRU10112"/>
    </source>
</evidence>
<keyword evidence="12" id="KW-0055">Arginine biosynthesis</keyword>
<dbReference type="Pfam" id="PF07687">
    <property type="entry name" value="M20_dimer"/>
    <property type="match status" value="1"/>
</dbReference>
<evidence type="ECO:0000313" key="32">
    <source>
        <dbReference type="EMBL" id="KGQ11050.1"/>
    </source>
</evidence>
<dbReference type="Gene3D" id="3.40.630.10">
    <property type="entry name" value="Zn peptidases"/>
    <property type="match status" value="1"/>
</dbReference>
<dbReference type="PROSITE" id="PS00393">
    <property type="entry name" value="PEPCASE_2"/>
    <property type="match status" value="1"/>
</dbReference>
<feature type="transmembrane region" description="Helical" evidence="29">
    <location>
        <begin position="1351"/>
        <end position="1370"/>
    </location>
</feature>
<dbReference type="InterPro" id="IPR047787">
    <property type="entry name" value="EptC/CptA"/>
</dbReference>
<organism evidence="32 33">
    <name type="scientific">Beauveria bassiana D1-5</name>
    <dbReference type="NCBI Taxonomy" id="1245745"/>
    <lineage>
        <taxon>Eukaryota</taxon>
        <taxon>Fungi</taxon>
        <taxon>Dikarya</taxon>
        <taxon>Ascomycota</taxon>
        <taxon>Pezizomycotina</taxon>
        <taxon>Sordariomycetes</taxon>
        <taxon>Hypocreomycetidae</taxon>
        <taxon>Hypocreales</taxon>
        <taxon>Cordycipitaceae</taxon>
        <taxon>Beauveria</taxon>
    </lineage>
</organism>
<evidence type="ECO:0000256" key="5">
    <source>
        <dbReference type="ARBA" id="ARBA00005691"/>
    </source>
</evidence>
<evidence type="ECO:0000256" key="10">
    <source>
        <dbReference type="ARBA" id="ARBA00022516"/>
    </source>
</evidence>
<evidence type="ECO:0000259" key="30">
    <source>
        <dbReference type="Pfam" id="PF00884"/>
    </source>
</evidence>
<dbReference type="Gene3D" id="1.20.1440.90">
    <property type="entry name" value="Phosphoenolpyruvate/pyruvate domain"/>
    <property type="match status" value="1"/>
</dbReference>
<dbReference type="InterPro" id="IPR015813">
    <property type="entry name" value="Pyrv/PenolPyrv_kinase-like_dom"/>
</dbReference>
<dbReference type="PROSITE" id="PS00759">
    <property type="entry name" value="ARGE_DAPE_CPG2_2"/>
    <property type="match status" value="1"/>
</dbReference>
<feature type="transmembrane region" description="Helical" evidence="29">
    <location>
        <begin position="1301"/>
        <end position="1322"/>
    </location>
</feature>
<keyword evidence="24" id="KW-0456">Lyase</keyword>
<evidence type="ECO:0000256" key="15">
    <source>
        <dbReference type="ARBA" id="ARBA00022692"/>
    </source>
</evidence>
<comment type="similarity">
    <text evidence="6">Belongs to the PEPCase type 1 family.</text>
</comment>
<evidence type="ECO:0000256" key="6">
    <source>
        <dbReference type="ARBA" id="ARBA00008346"/>
    </source>
</evidence>
<evidence type="ECO:0000256" key="21">
    <source>
        <dbReference type="ARBA" id="ARBA00022989"/>
    </source>
</evidence>
<dbReference type="Proteomes" id="UP000030106">
    <property type="component" value="Unassembled WGS sequence"/>
</dbReference>
<evidence type="ECO:0000259" key="31">
    <source>
        <dbReference type="Pfam" id="PF07687"/>
    </source>
</evidence>
<dbReference type="HAMAP" id="MF_00595">
    <property type="entry name" value="PEPcase_type1"/>
    <property type="match status" value="1"/>
</dbReference>
<dbReference type="FunFam" id="1.20.1440.90:FF:000002">
    <property type="entry name" value="Phosphoenolpyruvate carboxylase"/>
    <property type="match status" value="1"/>
</dbReference>
<dbReference type="InterPro" id="IPR033129">
    <property type="entry name" value="PEPCASE_His_AS"/>
</dbReference>
<dbReference type="GO" id="GO:0005829">
    <property type="term" value="C:cytosol"/>
    <property type="evidence" value="ECO:0007669"/>
    <property type="project" value="TreeGrafter"/>
</dbReference>
<comment type="similarity">
    <text evidence="5">Belongs to the peptidase M20A family. ArgE subfamily.</text>
</comment>
<dbReference type="InterPro" id="IPR001261">
    <property type="entry name" value="ArgE/DapE_CS"/>
</dbReference>
<feature type="active site" evidence="27">
    <location>
        <position position="484"/>
    </location>
</feature>
<reference evidence="32 33" key="1">
    <citation type="submission" date="2012-10" db="EMBL/GenBank/DDBJ databases">
        <title>Genome sequencing and analysis of entomopathogenic fungi Beauveria bassiana D1-5.</title>
        <authorList>
            <person name="Li Q."/>
            <person name="Wang L."/>
            <person name="Zhang Z."/>
            <person name="Wang Q."/>
            <person name="Ren J."/>
            <person name="Wang M."/>
            <person name="Xu W."/>
            <person name="Wang J."/>
            <person name="Lu Y."/>
            <person name="Du Q."/>
            <person name="Sun Z."/>
        </authorList>
    </citation>
    <scope>NUCLEOTIDE SEQUENCE [LARGE SCALE GENOMIC DNA]</scope>
    <source>
        <strain evidence="32 33">D1-5</strain>
    </source>
</reference>
<dbReference type="InterPro" id="IPR010169">
    <property type="entry name" value="AcOrn-deacetyl"/>
</dbReference>
<dbReference type="CDD" id="cd03894">
    <property type="entry name" value="M20_ArgE"/>
    <property type="match status" value="1"/>
</dbReference>
<comment type="catalytic activity">
    <reaction evidence="26">
        <text>oxaloacetate + phosphate = phosphoenolpyruvate + hydrogencarbonate</text>
        <dbReference type="Rhea" id="RHEA:28370"/>
        <dbReference type="ChEBI" id="CHEBI:16452"/>
        <dbReference type="ChEBI" id="CHEBI:17544"/>
        <dbReference type="ChEBI" id="CHEBI:43474"/>
        <dbReference type="ChEBI" id="CHEBI:58702"/>
        <dbReference type="EC" id="4.1.1.31"/>
    </reaction>
</comment>
<dbReference type="SUPFAM" id="SSF53187">
    <property type="entry name" value="Zn-dependent exopeptidases"/>
    <property type="match status" value="1"/>
</dbReference>
<keyword evidence="25" id="KW-0120">Carbon dioxide fixation</keyword>
<evidence type="ECO:0000313" key="33">
    <source>
        <dbReference type="Proteomes" id="UP000030106"/>
    </source>
</evidence>
<dbReference type="InterPro" id="IPR018129">
    <property type="entry name" value="PEP_COase_Lys_AS"/>
</dbReference>
<dbReference type="InterPro" id="IPR017850">
    <property type="entry name" value="Alkaline_phosphatase_core_sf"/>
</dbReference>
<dbReference type="InterPro" id="IPR011650">
    <property type="entry name" value="Peptidase_M20_dimer"/>
</dbReference>
<keyword evidence="16" id="KW-0479">Metal-binding</keyword>
<evidence type="ECO:0000256" key="23">
    <source>
        <dbReference type="ARBA" id="ARBA00023136"/>
    </source>
</evidence>
<evidence type="ECO:0000256" key="29">
    <source>
        <dbReference type="SAM" id="Phobius"/>
    </source>
</evidence>
<evidence type="ECO:0000256" key="24">
    <source>
        <dbReference type="ARBA" id="ARBA00023239"/>
    </source>
</evidence>
<dbReference type="InterPro" id="IPR000917">
    <property type="entry name" value="Sulfatase_N"/>
</dbReference>
<proteinExistence type="inferred from homology"/>
<evidence type="ECO:0000256" key="11">
    <source>
        <dbReference type="ARBA" id="ARBA00022519"/>
    </source>
</evidence>
<dbReference type="InterPro" id="IPR058130">
    <property type="entry name" value="PEA_transf_C"/>
</dbReference>
<keyword evidence="8" id="KW-1003">Cell membrane</keyword>
<dbReference type="STRING" id="1245745.A0A0A2VXZ5"/>
<dbReference type="EC" id="4.1.1.31" evidence="7"/>
<keyword evidence="32" id="KW-0670">Pyruvate</keyword>
<evidence type="ECO:0000256" key="3">
    <source>
        <dbReference type="ARBA" id="ARBA00004496"/>
    </source>
</evidence>
<evidence type="ECO:0000256" key="7">
    <source>
        <dbReference type="ARBA" id="ARBA00012305"/>
    </source>
</evidence>
<evidence type="ECO:0000256" key="18">
    <source>
        <dbReference type="ARBA" id="ARBA00022833"/>
    </source>
</evidence>
<evidence type="ECO:0000256" key="9">
    <source>
        <dbReference type="ARBA" id="ARBA00022490"/>
    </source>
</evidence>
<evidence type="ECO:0000256" key="22">
    <source>
        <dbReference type="ARBA" id="ARBA00023098"/>
    </source>
</evidence>
<evidence type="ECO:0000256" key="17">
    <source>
        <dbReference type="ARBA" id="ARBA00022801"/>
    </source>
</evidence>
<dbReference type="NCBIfam" id="NF007933">
    <property type="entry name" value="PRK10649.1"/>
    <property type="match status" value="1"/>
</dbReference>
<comment type="subcellular location">
    <subcellularLocation>
        <location evidence="2">Cell inner membrane</location>
        <topology evidence="2">Multi-pass membrane protein</topology>
    </subcellularLocation>
    <subcellularLocation>
        <location evidence="3">Cytoplasm</location>
    </subcellularLocation>
</comment>
<keyword evidence="22" id="KW-0443">Lipid metabolism</keyword>
<gene>
    <name evidence="32" type="ORF">BBAD15_g3573</name>
</gene>
<dbReference type="GO" id="GO:0006629">
    <property type="term" value="P:lipid metabolic process"/>
    <property type="evidence" value="ECO:0007669"/>
    <property type="project" value="UniProtKB-KW"/>
</dbReference>
<accession>A0A0A2VXZ5</accession>
<dbReference type="Pfam" id="PF00884">
    <property type="entry name" value="Sulfatase"/>
    <property type="match status" value="1"/>
</dbReference>
<dbReference type="GO" id="GO:0019213">
    <property type="term" value="F:deacetylase activity"/>
    <property type="evidence" value="ECO:0007669"/>
    <property type="project" value="InterPro"/>
</dbReference>
<keyword evidence="20" id="KW-0448">Lipopolysaccharide biosynthesis</keyword>
<keyword evidence="18" id="KW-0862">Zinc</keyword>
<sequence length="1808" mass="203317">MKLPPFIEIYRALIATPSISATDSALDQSNESLINLLAGWFRDLGFNVEIQPVPGTRNKFNMLASSGQGAGGLLLAGHTDTVPFDDGRWTRDPFTLTEHDNKLYGLGTADMKGFFAFILDALRDVDVTTLKKPLYILATADEETTMAGARYFSETTSLRPDCAIIGEPTSLQPVRAHKGHLSNAIRILGQSGHSSDPARGVNAIELMHDAIGHILALRNTLKDRYHHDAFTVPYPTLNLGHISGGDAANRICACCELHMDIRPLPGMTLNDLNGLLTEALEPVSQRWPGRLTVSELHPPIPGYECPPDHQLVQVVEKLLGAQTEVVNYCTEAPFIQTVCPTLGWSHMNERYSALRSNVSMLGKLLGDTIKDALGENILDRVETIRKLSKSSRAGNEANRQELLSTLQNLSNDELLPVARAFSQFLNLANTAEQYHSISATGEAASNPEVIANTLQKLKNQPGISEADIRAAVESLSLELVLTAHPTEITRRTLIHKLVEVNSCLKQLDHSDLADYERNQIMRRLRQLVAQAWHTDEIRKHRPSPVDEAKWGFAVVENSLWEGVPNYLRELNEQLEENLNYKLPVDFVPVRFTSWMGGDRDGNPNVTSEITRHVLLLSRWKATDLFLRDIAVLVSELSMVECTAELSELARPDAGQEPYRHIMKGLRQQLLATQAWLEARLKGQRLPKPEGLLIQNEQLWDPLYACYQSLQACGMGIIANGQLLDTLRRVKCFGVPLVRIDIRQESTRHSEALGEMTRYIGIGDYESWSEADKQAFLIRELNSKRPLLPRQWEPSEETREVLETCKVVAEAPRGSIAAYVISMAKTPSDVLAVHLLLKEAGCTFALPVAPLFETLDDLNNADDVMTQLLNIDWYRGFIQGKQMVMIGYSDSAKDAGVMAASWAQYEAQDALIKTCEKAGIALTLFHGRGGSIGRGGAPAHAALLSQPPGSLKGGLRVTEQGEMIRFKYGLPEITISSLSLYTSAILEANLLPPPEPKKEWIQIMNSLSATSCEMYRGYIRENKDFVPYFRSATPELELGKLPLGSRPAKRRPNGGVESLRAIPWIFAWTQNRLMLPAWLGAGAALQKVVEEGKQSELETMCRDWPFFSTRLGMLEMVFAKADLWLAEYYDQRLVKPELWKLGTQLRDQLEADIKVVLDIANDSHLMEDLPWIAESITLRNIYTDPLNVLQAELLHRSRQSEEKGEAPDARVEQALMVTIAGVAAGMRNTGKSMHFTLKQSERKFSIKALGWVLLYFWYFSSVLQIAILATGYSGTTGLRDSLLFSSLWFIPVFLFPQRTRIIAAFIGVILWAASIAALGYYVVYGQEFSQSVLFVMFETNANEASEYLSQYFSLKLLFIAVAYTLVAIFLWTRLRPVYIPNPWRWLVSFAILFGLVLNPVGKEWLINKRSIAESFSSISYRLEPAAPWQFIVAYTEYRQQLDSLNNMLTSNNALPPLANLKDASGNAPRTLVLVIGESTQRGRMSLYGYHRQTTPGLDELHKTDPQMTVFNNVVTSRPYTIEILQQALTFADEKEPDLYLTKPSLMNLMKQAGYKTFWITNQQTMTERNTMLAVFSKQTDKQYYMNQQRTQSAREYDTNVLAPFKEVLADPAPKKFIIVHLLGTHIRYDFRYPENWGKFDGKTDDLPAGLTKAQQEAYNSYDNANLFNDHVVSTLIKDYKASDPNGFLLYFSDHGEEVYDTPPYQTQGRNESNPTRHMYTIPFIVWTSPTWQQAHPRDLSQDINRKYSSSELIHTWSDLAGLSYDGYDATRAIASPQFVEATRWIGNPYEKNALRDYDALPYGKQVGNQ</sequence>
<feature type="transmembrane region" description="Helical" evidence="29">
    <location>
        <begin position="1382"/>
        <end position="1400"/>
    </location>
</feature>
<dbReference type="Pfam" id="PF01546">
    <property type="entry name" value="Peptidase_M20"/>
    <property type="match status" value="1"/>
</dbReference>
<evidence type="ECO:0000256" key="8">
    <source>
        <dbReference type="ARBA" id="ARBA00022475"/>
    </source>
</evidence>
<dbReference type="NCBIfam" id="NF000584">
    <property type="entry name" value="PRK00009.1"/>
    <property type="match status" value="1"/>
</dbReference>
<dbReference type="GO" id="GO:0046872">
    <property type="term" value="F:metal ion binding"/>
    <property type="evidence" value="ECO:0007669"/>
    <property type="project" value="UniProtKB-KW"/>
</dbReference>
<comment type="cofactor">
    <cofactor evidence="1">
        <name>Mg(2+)</name>
        <dbReference type="ChEBI" id="CHEBI:18420"/>
    </cofactor>
</comment>
<dbReference type="HAMAP" id="MF_01108">
    <property type="entry name" value="ArgE"/>
    <property type="match status" value="1"/>
</dbReference>
<dbReference type="GO" id="GO:0005886">
    <property type="term" value="C:plasma membrane"/>
    <property type="evidence" value="ECO:0007669"/>
    <property type="project" value="UniProtKB-SubCell"/>
</dbReference>
<protein>
    <recommendedName>
        <fullName evidence="7">phosphoenolpyruvate carboxylase</fullName>
        <ecNumber evidence="7">4.1.1.31</ecNumber>
    </recommendedName>
</protein>
<keyword evidence="10" id="KW-0444">Lipid biosynthesis</keyword>
<evidence type="ECO:0000256" key="26">
    <source>
        <dbReference type="ARBA" id="ARBA00048995"/>
    </source>
</evidence>
<keyword evidence="13" id="KW-0028">Amino-acid biosynthesis</keyword>
<dbReference type="PROSITE" id="PS00758">
    <property type="entry name" value="ARGE_DAPE_CPG2_1"/>
    <property type="match status" value="1"/>
</dbReference>
<evidence type="ECO:0000256" key="14">
    <source>
        <dbReference type="ARBA" id="ARBA00022679"/>
    </source>
</evidence>
<name>A0A0A2VXZ5_BEABA</name>
<dbReference type="NCBIfam" id="NF012179">
    <property type="entry name" value="CptA"/>
    <property type="match status" value="1"/>
</dbReference>
<dbReference type="FunFam" id="3.30.70.360:FF:000003">
    <property type="entry name" value="Acetylornithine deacetylase"/>
    <property type="match status" value="1"/>
</dbReference>
<dbReference type="SUPFAM" id="SSF55031">
    <property type="entry name" value="Bacterial exopeptidase dimerisation domain"/>
    <property type="match status" value="1"/>
</dbReference>
<keyword evidence="23 29" id="KW-0472">Membrane</keyword>
<dbReference type="GO" id="GO:0008964">
    <property type="term" value="F:phosphoenolpyruvate carboxylase activity"/>
    <property type="evidence" value="ECO:0007669"/>
    <property type="project" value="UniProtKB-EC"/>
</dbReference>
<evidence type="ECO:0000256" key="1">
    <source>
        <dbReference type="ARBA" id="ARBA00001946"/>
    </source>
</evidence>
<keyword evidence="19" id="KW-0460">Magnesium</keyword>